<dbReference type="Pfam" id="PF12395">
    <property type="entry name" value="DUF3658"/>
    <property type="match status" value="1"/>
</dbReference>
<dbReference type="OrthoDB" id="343110at2"/>
<feature type="domain" description="DUF1835" evidence="1">
    <location>
        <begin position="2"/>
        <end position="124"/>
    </location>
</feature>
<feature type="domain" description="DUF3658" evidence="2">
    <location>
        <begin position="164"/>
        <end position="271"/>
    </location>
</feature>
<dbReference type="EMBL" id="UXAV01000023">
    <property type="protein sequence ID" value="VDC22602.1"/>
    <property type="molecule type" value="Genomic_DNA"/>
</dbReference>
<dbReference type="RefSeq" id="WP_124069242.1">
    <property type="nucleotide sequence ID" value="NZ_CBCRXF010000009.1"/>
</dbReference>
<evidence type="ECO:0000259" key="2">
    <source>
        <dbReference type="Pfam" id="PF12395"/>
    </source>
</evidence>
<proteinExistence type="predicted"/>
<keyword evidence="4" id="KW-1185">Reference proteome</keyword>
<organism evidence="3 4">
    <name type="scientific">Filibacter tadaridae</name>
    <dbReference type="NCBI Taxonomy" id="2483811"/>
    <lineage>
        <taxon>Bacteria</taxon>
        <taxon>Bacillati</taxon>
        <taxon>Bacillota</taxon>
        <taxon>Bacilli</taxon>
        <taxon>Bacillales</taxon>
        <taxon>Caryophanaceae</taxon>
        <taxon>Filibacter</taxon>
    </lineage>
</organism>
<protein>
    <recommendedName>
        <fullName evidence="5">DUF1835 domain-containing protein</fullName>
    </recommendedName>
</protein>
<gene>
    <name evidence="3" type="ORF">FILTAD_00804</name>
</gene>
<sequence length="276" mass="32281">MIHILFSDASAGSLRVALKGLGRYKMEKIVSFRDMFSIGPIWQLHDEIGKEARFTWMKNVMNDENEDFHVFVKSFKESVNQIKSIPGDETITIWIADNSHEQTGLRYVLHLLNSRDNDIKVINTTKKHRELFSKKDIEYTVLHTGEISPEEFQSIYGHSKVIPSLTQRKREDLENRWLSLSDNQETLRIWKSDRIQSVSENYYDQFIIQKAKHLHRKPELNGFMKSARLIGDVLGNLEQHVGDSFLEYRLRMLIDAGIFESEGSLKAMRFYSVRLK</sequence>
<accession>A0A3P5WNQ4</accession>
<evidence type="ECO:0000313" key="3">
    <source>
        <dbReference type="EMBL" id="VDC22602.1"/>
    </source>
</evidence>
<dbReference type="Pfam" id="PF08874">
    <property type="entry name" value="DUF1835"/>
    <property type="match status" value="1"/>
</dbReference>
<name>A0A3P5WNQ4_9BACL</name>
<evidence type="ECO:0000313" key="4">
    <source>
        <dbReference type="Proteomes" id="UP000270468"/>
    </source>
</evidence>
<dbReference type="InterPro" id="IPR022123">
    <property type="entry name" value="DUF3658"/>
</dbReference>
<dbReference type="Proteomes" id="UP000270468">
    <property type="component" value="Unassembled WGS sequence"/>
</dbReference>
<evidence type="ECO:0008006" key="5">
    <source>
        <dbReference type="Google" id="ProtNLM"/>
    </source>
</evidence>
<evidence type="ECO:0000259" key="1">
    <source>
        <dbReference type="Pfam" id="PF08874"/>
    </source>
</evidence>
<dbReference type="InterPro" id="IPR014973">
    <property type="entry name" value="DUF1835"/>
</dbReference>
<dbReference type="AlphaFoldDB" id="A0A3P5WNQ4"/>
<reference evidence="3 4" key="1">
    <citation type="submission" date="2018-11" db="EMBL/GenBank/DDBJ databases">
        <authorList>
            <person name="Criscuolo A."/>
        </authorList>
    </citation>
    <scope>NUCLEOTIDE SEQUENCE [LARGE SCALE GENOMIC DNA]</scope>
    <source>
        <strain evidence="3">ATB-66</strain>
    </source>
</reference>